<feature type="transmembrane region" description="Helical" evidence="1">
    <location>
        <begin position="48"/>
        <end position="72"/>
    </location>
</feature>
<gene>
    <name evidence="2" type="ORF">A3A97_01600</name>
</gene>
<dbReference type="AlphaFoldDB" id="A0A1G2PR20"/>
<evidence type="ECO:0008006" key="4">
    <source>
        <dbReference type="Google" id="ProtNLM"/>
    </source>
</evidence>
<dbReference type="InterPro" id="IPR043993">
    <property type="entry name" value="T4SS_pilin"/>
</dbReference>
<protein>
    <recommendedName>
        <fullName evidence="4">TrbC/VIRB2 family protein</fullName>
    </recommendedName>
</protein>
<feature type="transmembrane region" description="Helical" evidence="1">
    <location>
        <begin position="84"/>
        <end position="109"/>
    </location>
</feature>
<evidence type="ECO:0000313" key="3">
    <source>
        <dbReference type="Proteomes" id="UP000176951"/>
    </source>
</evidence>
<dbReference type="Proteomes" id="UP000176951">
    <property type="component" value="Unassembled WGS sequence"/>
</dbReference>
<proteinExistence type="predicted"/>
<dbReference type="EMBL" id="MHSW01000029">
    <property type="protein sequence ID" value="OHA50768.1"/>
    <property type="molecule type" value="Genomic_DNA"/>
</dbReference>
<evidence type="ECO:0000313" key="2">
    <source>
        <dbReference type="EMBL" id="OHA50768.1"/>
    </source>
</evidence>
<comment type="caution">
    <text evidence="2">The sequence shown here is derived from an EMBL/GenBank/DDBJ whole genome shotgun (WGS) entry which is preliminary data.</text>
</comment>
<keyword evidence="1" id="KW-1133">Transmembrane helix</keyword>
<dbReference type="Pfam" id="PF18895">
    <property type="entry name" value="T4SS_pilin"/>
    <property type="match status" value="1"/>
</dbReference>
<accession>A0A1G2PR20</accession>
<reference evidence="2 3" key="1">
    <citation type="journal article" date="2016" name="Nat. Commun.">
        <title>Thousands of microbial genomes shed light on interconnected biogeochemical processes in an aquifer system.</title>
        <authorList>
            <person name="Anantharaman K."/>
            <person name="Brown C.T."/>
            <person name="Hug L.A."/>
            <person name="Sharon I."/>
            <person name="Castelle C.J."/>
            <person name="Probst A.J."/>
            <person name="Thomas B.C."/>
            <person name="Singh A."/>
            <person name="Wilkins M.J."/>
            <person name="Karaoz U."/>
            <person name="Brodie E.L."/>
            <person name="Williams K.H."/>
            <person name="Hubbard S.S."/>
            <person name="Banfield J.F."/>
        </authorList>
    </citation>
    <scope>NUCLEOTIDE SEQUENCE [LARGE SCALE GENOMIC DNA]</scope>
</reference>
<keyword evidence="1" id="KW-0472">Membrane</keyword>
<sequence length="119" mass="12643">MNKFLRFIPLGLTFAPVSTVLAVTVQSPPAIATDLDDFFNLICTATNLLFTVIMILAVIILLYAAFLFLTGGGSEDKTKQARQYILYGIIGIIVALLAKGLVLVVVNIVSSGGFTATSC</sequence>
<organism evidence="2 3">
    <name type="scientific">Candidatus Terrybacteria bacterium RIFCSPLOWO2_01_FULL_40_23</name>
    <dbReference type="NCBI Taxonomy" id="1802366"/>
    <lineage>
        <taxon>Bacteria</taxon>
        <taxon>Candidatus Terryibacteriota</taxon>
    </lineage>
</organism>
<evidence type="ECO:0000256" key="1">
    <source>
        <dbReference type="SAM" id="Phobius"/>
    </source>
</evidence>
<name>A0A1G2PR20_9BACT</name>
<keyword evidence="1" id="KW-0812">Transmembrane</keyword>